<proteinExistence type="predicted"/>
<evidence type="ECO:0000313" key="5">
    <source>
        <dbReference type="Proteomes" id="UP000695264"/>
    </source>
</evidence>
<dbReference type="CDD" id="cd03784">
    <property type="entry name" value="GT1_Gtf-like"/>
    <property type="match status" value="1"/>
</dbReference>
<dbReference type="InterPro" id="IPR004276">
    <property type="entry name" value="GlycoTrans_28_N"/>
</dbReference>
<evidence type="ECO:0000259" key="2">
    <source>
        <dbReference type="Pfam" id="PF03033"/>
    </source>
</evidence>
<keyword evidence="5" id="KW-1185">Reference proteome</keyword>
<dbReference type="PANTHER" id="PTHR48050">
    <property type="entry name" value="STEROL 3-BETA-GLUCOSYLTRANSFERASE"/>
    <property type="match status" value="1"/>
</dbReference>
<dbReference type="InterPro" id="IPR002213">
    <property type="entry name" value="UDP_glucos_trans"/>
</dbReference>
<protein>
    <submittedName>
        <fullName evidence="4">Glycosyltransferase family 1 protein</fullName>
    </submittedName>
</protein>
<feature type="domain" description="Erythromycin biosynthesis protein CIII-like C-terminal" evidence="3">
    <location>
        <begin position="295"/>
        <end position="391"/>
    </location>
</feature>
<dbReference type="PANTHER" id="PTHR48050:SF13">
    <property type="entry name" value="STEROL 3-BETA-GLUCOSYLTRANSFERASE UGT80A2"/>
    <property type="match status" value="1"/>
</dbReference>
<evidence type="ECO:0000313" key="4">
    <source>
        <dbReference type="EMBL" id="NJQ01033.1"/>
    </source>
</evidence>
<dbReference type="SUPFAM" id="SSF53756">
    <property type="entry name" value="UDP-Glycosyltransferase/glycogen phosphorylase"/>
    <property type="match status" value="1"/>
</dbReference>
<evidence type="ECO:0000256" key="1">
    <source>
        <dbReference type="ARBA" id="ARBA00022679"/>
    </source>
</evidence>
<accession>A0ABX1BX81</accession>
<reference evidence="4 5" key="1">
    <citation type="submission" date="2020-03" db="EMBL/GenBank/DDBJ databases">
        <title>WGS of actinomycetes isolated from Thailand.</title>
        <authorList>
            <person name="Thawai C."/>
        </authorList>
    </citation>
    <scope>NUCLEOTIDE SEQUENCE [LARGE SCALE GENOMIC DNA]</scope>
    <source>
        <strain evidence="4 5">PLAI 1-29</strain>
    </source>
</reference>
<dbReference type="Gene3D" id="3.40.50.2000">
    <property type="entry name" value="Glycogen Phosphorylase B"/>
    <property type="match status" value="2"/>
</dbReference>
<organism evidence="4 5">
    <name type="scientific">Streptomyces zingiberis</name>
    <dbReference type="NCBI Taxonomy" id="2053010"/>
    <lineage>
        <taxon>Bacteria</taxon>
        <taxon>Bacillati</taxon>
        <taxon>Actinomycetota</taxon>
        <taxon>Actinomycetes</taxon>
        <taxon>Kitasatosporales</taxon>
        <taxon>Streptomycetaceae</taxon>
        <taxon>Streptomyces</taxon>
    </lineage>
</organism>
<dbReference type="InterPro" id="IPR010610">
    <property type="entry name" value="EryCIII-like_C"/>
</dbReference>
<dbReference type="EMBL" id="JAATEN010000007">
    <property type="protein sequence ID" value="NJQ01033.1"/>
    <property type="molecule type" value="Genomic_DNA"/>
</dbReference>
<dbReference type="Pfam" id="PF06722">
    <property type="entry name" value="EryCIII-like_C"/>
    <property type="match status" value="1"/>
</dbReference>
<dbReference type="RefSeq" id="WP_168101657.1">
    <property type="nucleotide sequence ID" value="NZ_JAATEN010000007.1"/>
</dbReference>
<dbReference type="Pfam" id="PF03033">
    <property type="entry name" value="Glyco_transf_28"/>
    <property type="match status" value="1"/>
</dbReference>
<gene>
    <name evidence="4" type="ORF">HCK00_10940</name>
</gene>
<name>A0ABX1BX81_9ACTN</name>
<evidence type="ECO:0000259" key="3">
    <source>
        <dbReference type="Pfam" id="PF06722"/>
    </source>
</evidence>
<feature type="domain" description="Glycosyltransferase family 28 N-terminal" evidence="2">
    <location>
        <begin position="4"/>
        <end position="75"/>
    </location>
</feature>
<comment type="caution">
    <text evidence="4">The sequence shown here is derived from an EMBL/GenBank/DDBJ whole genome shotgun (WGS) entry which is preliminary data.</text>
</comment>
<dbReference type="Proteomes" id="UP000695264">
    <property type="component" value="Unassembled WGS sequence"/>
</dbReference>
<dbReference type="InterPro" id="IPR050426">
    <property type="entry name" value="Glycosyltransferase_28"/>
</dbReference>
<keyword evidence="1" id="KW-0808">Transferase</keyword>
<sequence length="403" mass="41748">MRALLSTTGTRGEVQPLVALALRLRELGQEAVICAPPDFQEWGEALGIPWVPAGPELRGTATPAAAVPPPPGLRQRMIHGMVADQFEAVGAAAEGCDVIVGGGPMALAARSVAERRGVRYVHVAFAPVTLPSPHHAPPPMFDLPEEEPADGAAGNRDLWSRDARRWNRLFGAALNAQRSALGLAPVDDVSRHLVSGSPWLAADPVLAPWPGPSVPEVFQTGAWTLVDDRPLPPEVERFLDAGDPPVHFGFGSVRAPVGIADTMIAAARAVGRRAILARGWAGLSLGGAAPGCLEIGEVNQQALFRRVAAVVHHGGAGTTTTAAAAGVPQVVLPQLFDQFYFAGRVTALGAGGALPAGRPAAGSLTAALRDALGPRTVAEARDLADRIRTDGAPAAARRLAGGW</sequence>